<dbReference type="InterPro" id="IPR002110">
    <property type="entry name" value="Ankyrin_rpt"/>
</dbReference>
<gene>
    <name evidence="5" type="ORF">CCUR1050_LOCUS4420</name>
</gene>
<accession>A0A7S0LZ38</accession>
<dbReference type="PANTHER" id="PTHR24171">
    <property type="entry name" value="ANKYRIN REPEAT DOMAIN-CONTAINING PROTEIN 39-RELATED"/>
    <property type="match status" value="1"/>
</dbReference>
<feature type="chain" id="PRO_5031304506" evidence="4">
    <location>
        <begin position="19"/>
        <end position="259"/>
    </location>
</feature>
<evidence type="ECO:0000256" key="4">
    <source>
        <dbReference type="SAM" id="SignalP"/>
    </source>
</evidence>
<dbReference type="InterPro" id="IPR036770">
    <property type="entry name" value="Ankyrin_rpt-contain_sf"/>
</dbReference>
<dbReference type="SUPFAM" id="SSF48403">
    <property type="entry name" value="Ankyrin repeat"/>
    <property type="match status" value="1"/>
</dbReference>
<dbReference type="AlphaFoldDB" id="A0A7S0LZ38"/>
<sequence length="259" mass="28498">MRSIFVLFMMHIFNLVFTDPTLASLKNSKISISKLQRDRTLLACNCLGNRLRGGSGGVGLESGRNEMIKRARSFELLRTKSFGELSTLEYEALIKNLFSAAERGDMAECTKLIKQGAWPNHILLGDPLQVNALHIAAINGHAALCRQMVELGADVHMANRYGYTALHLASQLGHIDAVRALLEVGADPAAEDGLGDTPVDRARLAGCDAVAALLDSVVAGDSCSMLRSRQRWRREWAPRRVDRSHFLPGLHENPMLENL</sequence>
<feature type="repeat" description="ANK" evidence="3">
    <location>
        <begin position="128"/>
        <end position="160"/>
    </location>
</feature>
<proteinExistence type="predicted"/>
<dbReference type="PROSITE" id="PS50297">
    <property type="entry name" value="ANK_REP_REGION"/>
    <property type="match status" value="2"/>
</dbReference>
<name>A0A7S0LZ38_9CRYP</name>
<evidence type="ECO:0000256" key="3">
    <source>
        <dbReference type="PROSITE-ProRule" id="PRU00023"/>
    </source>
</evidence>
<dbReference type="PANTHER" id="PTHR24171:SF9">
    <property type="entry name" value="ANKYRIN REPEAT DOMAIN-CONTAINING PROTEIN 39"/>
    <property type="match status" value="1"/>
</dbReference>
<evidence type="ECO:0000313" key="5">
    <source>
        <dbReference type="EMBL" id="CAD8626742.1"/>
    </source>
</evidence>
<dbReference type="SMART" id="SM00248">
    <property type="entry name" value="ANK"/>
    <property type="match status" value="2"/>
</dbReference>
<dbReference type="EMBL" id="HBEZ01007920">
    <property type="protein sequence ID" value="CAD8626742.1"/>
    <property type="molecule type" value="Transcribed_RNA"/>
</dbReference>
<dbReference type="Pfam" id="PF12796">
    <property type="entry name" value="Ank_2"/>
    <property type="match status" value="1"/>
</dbReference>
<keyword evidence="4" id="KW-0732">Signal</keyword>
<organism evidence="5">
    <name type="scientific">Cryptomonas curvata</name>
    <dbReference type="NCBI Taxonomy" id="233186"/>
    <lineage>
        <taxon>Eukaryota</taxon>
        <taxon>Cryptophyceae</taxon>
        <taxon>Cryptomonadales</taxon>
        <taxon>Cryptomonadaceae</taxon>
        <taxon>Cryptomonas</taxon>
    </lineage>
</organism>
<keyword evidence="1" id="KW-0677">Repeat</keyword>
<evidence type="ECO:0000256" key="1">
    <source>
        <dbReference type="ARBA" id="ARBA00022737"/>
    </source>
</evidence>
<protein>
    <submittedName>
        <fullName evidence="5">Uncharacterized protein</fullName>
    </submittedName>
</protein>
<keyword evidence="2 3" id="KW-0040">ANK repeat</keyword>
<feature type="signal peptide" evidence="4">
    <location>
        <begin position="1"/>
        <end position="18"/>
    </location>
</feature>
<evidence type="ECO:0000256" key="2">
    <source>
        <dbReference type="ARBA" id="ARBA00023043"/>
    </source>
</evidence>
<feature type="repeat" description="ANK" evidence="3">
    <location>
        <begin position="161"/>
        <end position="193"/>
    </location>
</feature>
<dbReference type="Gene3D" id="1.25.40.20">
    <property type="entry name" value="Ankyrin repeat-containing domain"/>
    <property type="match status" value="2"/>
</dbReference>
<reference evidence="5" key="1">
    <citation type="submission" date="2021-01" db="EMBL/GenBank/DDBJ databases">
        <authorList>
            <person name="Corre E."/>
            <person name="Pelletier E."/>
            <person name="Niang G."/>
            <person name="Scheremetjew M."/>
            <person name="Finn R."/>
            <person name="Kale V."/>
            <person name="Holt S."/>
            <person name="Cochrane G."/>
            <person name="Meng A."/>
            <person name="Brown T."/>
            <person name="Cohen L."/>
        </authorList>
    </citation>
    <scope>NUCLEOTIDE SEQUENCE</scope>
    <source>
        <strain evidence="5">CCAP979/52</strain>
    </source>
</reference>
<dbReference type="PROSITE" id="PS50088">
    <property type="entry name" value="ANK_REPEAT"/>
    <property type="match status" value="2"/>
</dbReference>